<protein>
    <submittedName>
        <fullName evidence="1">Uncharacterized protein</fullName>
    </submittedName>
</protein>
<proteinExistence type="predicted"/>
<reference evidence="1" key="1">
    <citation type="submission" date="2019-03" db="EMBL/GenBank/DDBJ databases">
        <title>Single cell metagenomics reveals metabolic interactions within the superorganism composed of flagellate Streblomastix strix and complex community of Bacteroidetes bacteria on its surface.</title>
        <authorList>
            <person name="Treitli S.C."/>
            <person name="Kolisko M."/>
            <person name="Husnik F."/>
            <person name="Keeling P."/>
            <person name="Hampl V."/>
        </authorList>
    </citation>
    <scope>NUCLEOTIDE SEQUENCE</scope>
    <source>
        <strain evidence="1">STM</strain>
    </source>
</reference>
<organism evidence="1">
    <name type="scientific">termite gut metagenome</name>
    <dbReference type="NCBI Taxonomy" id="433724"/>
    <lineage>
        <taxon>unclassified sequences</taxon>
        <taxon>metagenomes</taxon>
        <taxon>organismal metagenomes</taxon>
    </lineage>
</organism>
<evidence type="ECO:0000313" key="1">
    <source>
        <dbReference type="EMBL" id="KAA6331858.1"/>
    </source>
</evidence>
<dbReference type="AlphaFoldDB" id="A0A5J4RDU5"/>
<dbReference type="EMBL" id="SNRY01001315">
    <property type="protein sequence ID" value="KAA6331858.1"/>
    <property type="molecule type" value="Genomic_DNA"/>
</dbReference>
<sequence>MGRKKLPRPSVDELYETISKMLVPAFILENFDIYGARESGASWVIELREKEGRIPVLLSERSDVVFDGYCNPIETLSHSFVCKPVYLKIYRRRYKKSNSDEHFSNEYDFTLNGLKMVPELGIFLKEEDRKLSY</sequence>
<accession>A0A5J4RDU5</accession>
<gene>
    <name evidence="1" type="ORF">EZS27_019581</name>
</gene>
<name>A0A5J4RDU5_9ZZZZ</name>
<comment type="caution">
    <text evidence="1">The sequence shown here is derived from an EMBL/GenBank/DDBJ whole genome shotgun (WGS) entry which is preliminary data.</text>
</comment>